<accession>A0AAN8FC24</accession>
<sequence length="99" mass="11576">MNTAVLFALISALLSTALCIMDCFANNGCEACHDWFKGWHRRIKYNKGREKYWRWIQCGTNDKTPLPCHEVFCKNWPKNFAELTTGKDVNKFCKSMEFC</sequence>
<organism evidence="2 3">
    <name type="scientific">Trichostrongylus colubriformis</name>
    <name type="common">Black scour worm</name>
    <dbReference type="NCBI Taxonomy" id="6319"/>
    <lineage>
        <taxon>Eukaryota</taxon>
        <taxon>Metazoa</taxon>
        <taxon>Ecdysozoa</taxon>
        <taxon>Nematoda</taxon>
        <taxon>Chromadorea</taxon>
        <taxon>Rhabditida</taxon>
        <taxon>Rhabditina</taxon>
        <taxon>Rhabditomorpha</taxon>
        <taxon>Strongyloidea</taxon>
        <taxon>Trichostrongylidae</taxon>
        <taxon>Trichostrongylus</taxon>
    </lineage>
</organism>
<protein>
    <submittedName>
        <fullName evidence="2">Uncharacterized protein</fullName>
    </submittedName>
</protein>
<gene>
    <name evidence="2" type="ORF">GCK32_019229</name>
</gene>
<reference evidence="2 3" key="1">
    <citation type="submission" date="2019-10" db="EMBL/GenBank/DDBJ databases">
        <title>Assembly and Annotation for the nematode Trichostrongylus colubriformis.</title>
        <authorList>
            <person name="Martin J."/>
        </authorList>
    </citation>
    <scope>NUCLEOTIDE SEQUENCE [LARGE SCALE GENOMIC DNA]</scope>
    <source>
        <strain evidence="2">G859</strain>
        <tissue evidence="2">Whole worm</tissue>
    </source>
</reference>
<keyword evidence="1" id="KW-0732">Signal</keyword>
<evidence type="ECO:0000313" key="2">
    <source>
        <dbReference type="EMBL" id="KAK5971262.1"/>
    </source>
</evidence>
<dbReference type="EMBL" id="WIXE01018041">
    <property type="protein sequence ID" value="KAK5971262.1"/>
    <property type="molecule type" value="Genomic_DNA"/>
</dbReference>
<evidence type="ECO:0000313" key="3">
    <source>
        <dbReference type="Proteomes" id="UP001331761"/>
    </source>
</evidence>
<dbReference type="Proteomes" id="UP001331761">
    <property type="component" value="Unassembled WGS sequence"/>
</dbReference>
<keyword evidence="3" id="KW-1185">Reference proteome</keyword>
<comment type="caution">
    <text evidence="2">The sequence shown here is derived from an EMBL/GenBank/DDBJ whole genome shotgun (WGS) entry which is preliminary data.</text>
</comment>
<feature type="chain" id="PRO_5042886628" evidence="1">
    <location>
        <begin position="20"/>
        <end position="99"/>
    </location>
</feature>
<proteinExistence type="predicted"/>
<feature type="signal peptide" evidence="1">
    <location>
        <begin position="1"/>
        <end position="19"/>
    </location>
</feature>
<evidence type="ECO:0000256" key="1">
    <source>
        <dbReference type="SAM" id="SignalP"/>
    </source>
</evidence>
<name>A0AAN8FC24_TRICO</name>
<dbReference type="AlphaFoldDB" id="A0AAN8FC24"/>